<dbReference type="Gene3D" id="3.30.565.60">
    <property type="match status" value="1"/>
</dbReference>
<feature type="non-terminal residue" evidence="1">
    <location>
        <position position="1"/>
    </location>
</feature>
<evidence type="ECO:0000313" key="1">
    <source>
        <dbReference type="EMBL" id="TFH93856.1"/>
    </source>
</evidence>
<dbReference type="RefSeq" id="WP_317129970.1">
    <property type="nucleotide sequence ID" value="NZ_SPNC01000288.1"/>
</dbReference>
<protein>
    <submittedName>
        <fullName evidence="1">AAA family ATPase</fullName>
    </submittedName>
</protein>
<dbReference type="PANTHER" id="PTHR30595">
    <property type="entry name" value="GLPR-RELATED TRANSCRIPTIONAL REPRESSOR"/>
    <property type="match status" value="1"/>
</dbReference>
<dbReference type="AlphaFoldDB" id="A0A4Y8WM86"/>
<comment type="caution">
    <text evidence="1">The sequence shown here is derived from an EMBL/GenBank/DDBJ whole genome shotgun (WGS) entry which is preliminary data.</text>
</comment>
<dbReference type="InterPro" id="IPR038475">
    <property type="entry name" value="RecG_C_sf"/>
</dbReference>
<dbReference type="Pfam" id="PF13749">
    <property type="entry name" value="HATPase_c_4"/>
    <property type="match status" value="1"/>
</dbReference>
<dbReference type="PANTHER" id="PTHR30595:SF6">
    <property type="entry name" value="SCHLAFEN ALBA-2 DOMAIN-CONTAINING PROTEIN"/>
    <property type="match status" value="1"/>
</dbReference>
<dbReference type="Proteomes" id="UP000297225">
    <property type="component" value="Unassembled WGS sequence"/>
</dbReference>
<name>A0A4Y8WM86_9PORP</name>
<keyword evidence="2" id="KW-1185">Reference proteome</keyword>
<accession>A0A4Y8WM86</accession>
<evidence type="ECO:0000313" key="2">
    <source>
        <dbReference type="Proteomes" id="UP000297225"/>
    </source>
</evidence>
<dbReference type="STRING" id="1122973.GCA_000379925_00744"/>
<dbReference type="EMBL" id="SPNC01000288">
    <property type="protein sequence ID" value="TFH93856.1"/>
    <property type="molecule type" value="Genomic_DNA"/>
</dbReference>
<organism evidence="1 2">
    <name type="scientific">Porphyromonas levii</name>
    <dbReference type="NCBI Taxonomy" id="28114"/>
    <lineage>
        <taxon>Bacteria</taxon>
        <taxon>Pseudomonadati</taxon>
        <taxon>Bacteroidota</taxon>
        <taxon>Bacteroidia</taxon>
        <taxon>Bacteroidales</taxon>
        <taxon>Porphyromonadaceae</taxon>
        <taxon>Porphyromonas</taxon>
    </lineage>
</organism>
<reference evidence="1 2" key="1">
    <citation type="submission" date="2019-03" db="EMBL/GenBank/DDBJ databases">
        <title>Porphyromonas levii Isolated from the Uterus of Dairy Cows.</title>
        <authorList>
            <person name="Francis A.M."/>
        </authorList>
    </citation>
    <scope>NUCLEOTIDE SEQUENCE [LARGE SCALE GENOMIC DNA]</scope>
    <source>
        <strain evidence="1 2">AF5678</strain>
    </source>
</reference>
<sequence length="280" mass="31489">LFDLGYCVNGNEEGLWDVTNLGAILFAKSIKNFEELSNRSVIVRIYDGNNNLKLLHEQVGTYGYAVGFEGLVDYIMANSSTEEIQSVRTLEPTYPLVAIREFVANALIHQDFAITGMPVTIEIFKNRLVITNPGSPLGDINRLLDMPPRSRNEELAQAMLLLNFCERRGSGIDRAIAGIEKMLLPAPKFEKGTHYTRVKMFPRKKLSEMTKQEKIMACYQHACLSYESNKSINNQSVRERFGMDRNSSSVASRIISDTLEANLIKLSDASITSKKYASYI</sequence>
<proteinExistence type="predicted"/>
<gene>
    <name evidence="1" type="ORF">E4P47_09905</name>
</gene>
<feature type="non-terminal residue" evidence="1">
    <location>
        <position position="280"/>
    </location>
</feature>